<comment type="caution">
    <text evidence="2">The sequence shown here is derived from an EMBL/GenBank/DDBJ whole genome shotgun (WGS) entry which is preliminary data.</text>
</comment>
<dbReference type="Proteomes" id="UP001408356">
    <property type="component" value="Unassembled WGS sequence"/>
</dbReference>
<protein>
    <submittedName>
        <fullName evidence="2">Uncharacterized protein</fullName>
    </submittedName>
</protein>
<evidence type="ECO:0000313" key="3">
    <source>
        <dbReference type="Proteomes" id="UP001408356"/>
    </source>
</evidence>
<evidence type="ECO:0000256" key="1">
    <source>
        <dbReference type="SAM" id="Coils"/>
    </source>
</evidence>
<reference evidence="2 3" key="1">
    <citation type="journal article" date="2024" name="J. Plant Pathol.">
        <title>Sequence and assembly of the genome of Seiridium unicorne, isolate CBS 538.82, causal agent of cypress canker disease.</title>
        <authorList>
            <person name="Scali E."/>
            <person name="Rocca G.D."/>
            <person name="Danti R."/>
            <person name="Garbelotto M."/>
            <person name="Barberini S."/>
            <person name="Baroncelli R."/>
            <person name="Emiliani G."/>
        </authorList>
    </citation>
    <scope>NUCLEOTIDE SEQUENCE [LARGE SCALE GENOMIC DNA]</scope>
    <source>
        <strain evidence="2 3">BM-138-508</strain>
    </source>
</reference>
<name>A0ABR2VBD3_9PEZI</name>
<feature type="coiled-coil region" evidence="1">
    <location>
        <begin position="257"/>
        <end position="299"/>
    </location>
</feature>
<keyword evidence="3" id="KW-1185">Reference proteome</keyword>
<evidence type="ECO:0000313" key="2">
    <source>
        <dbReference type="EMBL" id="KAK9423795.1"/>
    </source>
</evidence>
<accession>A0ABR2VBD3</accession>
<proteinExistence type="predicted"/>
<sequence length="371" mass="41967">MSLVQQLSKPLAIEPTGDHSHTVVFLHRFPAETTRQELGFKFLAKKKVSVATTLQNQYPTIRWVFPFPKLHLIEQRSRASHWENLSPLDITELELEDNGIPYITQIIIREAHMVGGLDKIIIPSGVRNKPEDLQSFIQQTFPGSWTDVSQFKLAGFVGMHGLNDGATPDQRTYLLISRFWSKSSVRDTIVVNTPHKFIHGGTKKPDDRDDGIRIIEFAKFLESIGVPTIGDVASRLKAYEPQIVGPRFTKADEPTAAEQADANIQHELKAIEKHRRQIMQQKRQQAQDRERVLKRIEDDKIERKAGSARETHDVSTRDKTQHISIEQISENQVRGPSEEGHGHVLGGTIAESGETAVHMIESRLKAFGFDK</sequence>
<keyword evidence="1" id="KW-0175">Coiled coil</keyword>
<dbReference type="EMBL" id="JARVKF010000057">
    <property type="protein sequence ID" value="KAK9423795.1"/>
    <property type="molecule type" value="Genomic_DNA"/>
</dbReference>
<organism evidence="2 3">
    <name type="scientific">Seiridium unicorne</name>
    <dbReference type="NCBI Taxonomy" id="138068"/>
    <lineage>
        <taxon>Eukaryota</taxon>
        <taxon>Fungi</taxon>
        <taxon>Dikarya</taxon>
        <taxon>Ascomycota</taxon>
        <taxon>Pezizomycotina</taxon>
        <taxon>Sordariomycetes</taxon>
        <taxon>Xylariomycetidae</taxon>
        <taxon>Amphisphaeriales</taxon>
        <taxon>Sporocadaceae</taxon>
        <taxon>Seiridium</taxon>
    </lineage>
</organism>
<gene>
    <name evidence="2" type="ORF">SUNI508_03811</name>
</gene>